<gene>
    <name evidence="1" type="ORF">KC19_VG131400</name>
</gene>
<accession>A0A8T0HQ50</accession>
<sequence length="79" mass="8831">MLVLVTPQNHPTNTQKRHIQIKYIPSTAYRFSPITWSKRSSAEGGITTEIAHSKKSVILSISTAPSYVMEKSEASERTI</sequence>
<evidence type="ECO:0000313" key="2">
    <source>
        <dbReference type="Proteomes" id="UP000822688"/>
    </source>
</evidence>
<protein>
    <submittedName>
        <fullName evidence="1">Uncharacterized protein</fullName>
    </submittedName>
</protein>
<organism evidence="1 2">
    <name type="scientific">Ceratodon purpureus</name>
    <name type="common">Fire moss</name>
    <name type="synonym">Dicranum purpureum</name>
    <dbReference type="NCBI Taxonomy" id="3225"/>
    <lineage>
        <taxon>Eukaryota</taxon>
        <taxon>Viridiplantae</taxon>
        <taxon>Streptophyta</taxon>
        <taxon>Embryophyta</taxon>
        <taxon>Bryophyta</taxon>
        <taxon>Bryophytina</taxon>
        <taxon>Bryopsida</taxon>
        <taxon>Dicranidae</taxon>
        <taxon>Pseudoditrichales</taxon>
        <taxon>Ditrichaceae</taxon>
        <taxon>Ceratodon</taxon>
    </lineage>
</organism>
<evidence type="ECO:0000313" key="1">
    <source>
        <dbReference type="EMBL" id="KAG0572865.1"/>
    </source>
</evidence>
<dbReference type="Proteomes" id="UP000822688">
    <property type="component" value="Chromosome V"/>
</dbReference>
<comment type="caution">
    <text evidence="1">The sequence shown here is derived from an EMBL/GenBank/DDBJ whole genome shotgun (WGS) entry which is preliminary data.</text>
</comment>
<dbReference type="EMBL" id="CM026426">
    <property type="protein sequence ID" value="KAG0572865.1"/>
    <property type="molecule type" value="Genomic_DNA"/>
</dbReference>
<proteinExistence type="predicted"/>
<keyword evidence="2" id="KW-1185">Reference proteome</keyword>
<reference evidence="1" key="1">
    <citation type="submission" date="2020-06" db="EMBL/GenBank/DDBJ databases">
        <title>WGS assembly of Ceratodon purpureus strain R40.</title>
        <authorList>
            <person name="Carey S.B."/>
            <person name="Jenkins J."/>
            <person name="Shu S."/>
            <person name="Lovell J.T."/>
            <person name="Sreedasyam A."/>
            <person name="Maumus F."/>
            <person name="Tiley G.P."/>
            <person name="Fernandez-Pozo N."/>
            <person name="Barry K."/>
            <person name="Chen C."/>
            <person name="Wang M."/>
            <person name="Lipzen A."/>
            <person name="Daum C."/>
            <person name="Saski C.A."/>
            <person name="Payton A.C."/>
            <person name="Mcbreen J.C."/>
            <person name="Conrad R.E."/>
            <person name="Kollar L.M."/>
            <person name="Olsson S."/>
            <person name="Huttunen S."/>
            <person name="Landis J.B."/>
            <person name="Wickett N.J."/>
            <person name="Johnson M.G."/>
            <person name="Rensing S.A."/>
            <person name="Grimwood J."/>
            <person name="Schmutz J."/>
            <person name="Mcdaniel S.F."/>
        </authorList>
    </citation>
    <scope>NUCLEOTIDE SEQUENCE</scope>
    <source>
        <strain evidence="1">R40</strain>
    </source>
</reference>
<name>A0A8T0HQ50_CERPU</name>
<dbReference type="AlphaFoldDB" id="A0A8T0HQ50"/>